<proteinExistence type="predicted"/>
<dbReference type="PROSITE" id="PS51257">
    <property type="entry name" value="PROKAR_LIPOPROTEIN"/>
    <property type="match status" value="1"/>
</dbReference>
<organism evidence="4">
    <name type="scientific">uncultured Dysgonomonas sp</name>
    <dbReference type="NCBI Taxonomy" id="206096"/>
    <lineage>
        <taxon>Bacteria</taxon>
        <taxon>Pseudomonadati</taxon>
        <taxon>Bacteroidota</taxon>
        <taxon>Bacteroidia</taxon>
        <taxon>Bacteroidales</taxon>
        <taxon>Dysgonomonadaceae</taxon>
        <taxon>Dysgonomonas</taxon>
        <taxon>environmental samples</taxon>
    </lineage>
</organism>
<reference evidence="4" key="1">
    <citation type="submission" date="2016-04" db="EMBL/GenBank/DDBJ databases">
        <authorList>
            <person name="Evans L.H."/>
            <person name="Alamgir A."/>
            <person name="Owens N."/>
            <person name="Weber N.D."/>
            <person name="Virtaneva K."/>
            <person name="Barbian K."/>
            <person name="Babar A."/>
            <person name="Rosenke K."/>
        </authorList>
    </citation>
    <scope>NUCLEOTIDE SEQUENCE</scope>
    <source>
        <strain evidence="4">86-2</strain>
    </source>
</reference>
<dbReference type="SUPFAM" id="SSF53187">
    <property type="entry name" value="Zn-dependent exopeptidases"/>
    <property type="match status" value="1"/>
</dbReference>
<dbReference type="InterPro" id="IPR040234">
    <property type="entry name" value="QC/QCL"/>
</dbReference>
<dbReference type="RefSeq" id="WP_296946430.1">
    <property type="nucleotide sequence ID" value="NZ_LT599021.1"/>
</dbReference>
<dbReference type="AlphaFoldDB" id="A0A212IY55"/>
<accession>A0A212IY55</accession>
<dbReference type="GO" id="GO:0008270">
    <property type="term" value="F:zinc ion binding"/>
    <property type="evidence" value="ECO:0007669"/>
    <property type="project" value="TreeGrafter"/>
</dbReference>
<dbReference type="PANTHER" id="PTHR12283:SF6">
    <property type="entry name" value="GLUTAMINYL-PEPTIDE CYCLOTRANSFERASE-RELATED"/>
    <property type="match status" value="1"/>
</dbReference>
<dbReference type="EMBL" id="FLUL01000001">
    <property type="protein sequence ID" value="SBV92141.1"/>
    <property type="molecule type" value="Genomic_DNA"/>
</dbReference>
<sequence length="333" mass="37264">MAIKNIYITCMSLIFIACSCGKTTQNANTMADSYQKVSPDFNADSAYAYLDRQVAFGYRVPNTKEHVACGDYLVAEMKRFGAQVQEQKMVVTAYDGTKLNARNIIASYGLDKKNRVLLFAHWDTRPYSDQDPDPANLKKPLLGANDGASGVGVLMEVARVLQSKTPEVGVDIIFFDAEDYGIPAFAEKSLIKGETWCLGSQYWANNPHVPNYKAKFGILLDMVGAEGATFYREAISKEYAEDILEKVWRTAGLLSYGKFFIGKDVGGVTDDHVPVNQIRKIPSIDIVDYRLDQDTELGFFHSWHTQKDDMRNISKETLKAVGQTVLEVVYKEK</sequence>
<evidence type="ECO:0000256" key="1">
    <source>
        <dbReference type="ARBA" id="ARBA00022679"/>
    </source>
</evidence>
<dbReference type="Gene3D" id="3.40.630.10">
    <property type="entry name" value="Zn peptidases"/>
    <property type="match status" value="1"/>
</dbReference>
<dbReference type="GO" id="GO:0016603">
    <property type="term" value="F:glutaminyl-peptide cyclotransferase activity"/>
    <property type="evidence" value="ECO:0007669"/>
    <property type="project" value="TreeGrafter"/>
</dbReference>
<dbReference type="PANTHER" id="PTHR12283">
    <property type="entry name" value="GLUTAMINYL-PEPTIDE CYCLOTRANSFERASE"/>
    <property type="match status" value="1"/>
</dbReference>
<evidence type="ECO:0000313" key="4">
    <source>
        <dbReference type="EMBL" id="SBV92141.1"/>
    </source>
</evidence>
<gene>
    <name evidence="4" type="ORF">KL86DYS2_10312</name>
</gene>
<dbReference type="InterPro" id="IPR007484">
    <property type="entry name" value="Peptidase_M28"/>
</dbReference>
<keyword evidence="2" id="KW-0012">Acyltransferase</keyword>
<evidence type="ECO:0000259" key="3">
    <source>
        <dbReference type="Pfam" id="PF04389"/>
    </source>
</evidence>
<feature type="domain" description="Peptidase M28" evidence="3">
    <location>
        <begin position="103"/>
        <end position="329"/>
    </location>
</feature>
<evidence type="ECO:0000256" key="2">
    <source>
        <dbReference type="ARBA" id="ARBA00023315"/>
    </source>
</evidence>
<name>A0A212IY55_9BACT</name>
<protein>
    <recommendedName>
        <fullName evidence="3">Peptidase M28 domain-containing protein</fullName>
    </recommendedName>
</protein>
<dbReference type="Pfam" id="PF04389">
    <property type="entry name" value="Peptidase_M28"/>
    <property type="match status" value="1"/>
</dbReference>
<keyword evidence="1" id="KW-0808">Transferase</keyword>